<feature type="domain" description="YokE-like PH" evidence="1">
    <location>
        <begin position="40"/>
        <end position="134"/>
    </location>
</feature>
<keyword evidence="5" id="KW-1185">Reference proteome</keyword>
<reference evidence="4 5" key="2">
    <citation type="journal article" date="2019" name="PLoS Negl. Trop. Dis.">
        <title>Revisiting the worldwide diversity of Leptospira species in the environment.</title>
        <authorList>
            <person name="Vincent A.T."/>
            <person name="Schiettekatte O."/>
            <person name="Bourhy P."/>
            <person name="Veyrier F.J."/>
            <person name="Picardeau M."/>
        </authorList>
    </citation>
    <scope>NUCLEOTIDE SEQUENCE [LARGE SCALE GENOMIC DNA]</scope>
    <source>
        <strain evidence="2 4">201800280</strain>
        <strain evidence="5">201800281</strain>
    </source>
</reference>
<dbReference type="AlphaFoldDB" id="A0A4R9IQ39"/>
<accession>A0A4R9IQ39</accession>
<dbReference type="Proteomes" id="UP000297918">
    <property type="component" value="Unassembled WGS sequence"/>
</dbReference>
<sequence length="141" mass="16675">MLSQETVVSQIKSLLTNHPHIDLNILFLYVSEFTILHQILQEDEIIQGYCIGLLEGSKEKYKAGKWLLILTDKRFHLVRNPVLRSHFDHHPLEFSAIKKISTKLGWFFGQIQWELEGNRIKMFQIGKKDYQFFLPCLKNFL</sequence>
<dbReference type="RefSeq" id="WP_135747209.1">
    <property type="nucleotide sequence ID" value="NZ_RQFL01000011.1"/>
</dbReference>
<dbReference type="Pfam" id="PF14470">
    <property type="entry name" value="bPH_3"/>
    <property type="match status" value="1"/>
</dbReference>
<reference evidence="3" key="1">
    <citation type="submission" date="2018-10" db="EMBL/GenBank/DDBJ databases">
        <authorList>
            <person name="Vincent A.T."/>
            <person name="Schiettekatte O."/>
            <person name="Bourhy P."/>
            <person name="Veyrier F.J."/>
            <person name="Picardeau M."/>
        </authorList>
    </citation>
    <scope>NUCLEOTIDE SEQUENCE</scope>
    <source>
        <strain evidence="3">201800281</strain>
    </source>
</reference>
<dbReference type="InterPro" id="IPR039519">
    <property type="entry name" value="YokE-like_PH"/>
</dbReference>
<evidence type="ECO:0000313" key="3">
    <source>
        <dbReference type="EMBL" id="TGK93485.1"/>
    </source>
</evidence>
<evidence type="ECO:0000313" key="5">
    <source>
        <dbReference type="Proteomes" id="UP000297918"/>
    </source>
</evidence>
<evidence type="ECO:0000313" key="4">
    <source>
        <dbReference type="Proteomes" id="UP000297394"/>
    </source>
</evidence>
<comment type="caution">
    <text evidence="2">The sequence shown here is derived from an EMBL/GenBank/DDBJ whole genome shotgun (WGS) entry which is preliminary data.</text>
</comment>
<name>A0A4R9IQ39_9LEPT</name>
<dbReference type="OrthoDB" id="330495at2"/>
<proteinExistence type="predicted"/>
<organism evidence="2 4">
    <name type="scientific">Leptospira bourretii</name>
    <dbReference type="NCBI Taxonomy" id="2484962"/>
    <lineage>
        <taxon>Bacteria</taxon>
        <taxon>Pseudomonadati</taxon>
        <taxon>Spirochaetota</taxon>
        <taxon>Spirochaetia</taxon>
        <taxon>Leptospirales</taxon>
        <taxon>Leptospiraceae</taxon>
        <taxon>Leptospira</taxon>
    </lineage>
</organism>
<gene>
    <name evidence="2" type="ORF">EHQ23_02860</name>
    <name evidence="3" type="ORF">EHQ26_05485</name>
</gene>
<evidence type="ECO:0000259" key="1">
    <source>
        <dbReference type="Pfam" id="PF14470"/>
    </source>
</evidence>
<dbReference type="EMBL" id="RQFM01000008">
    <property type="protein sequence ID" value="TGK89347.1"/>
    <property type="molecule type" value="Genomic_DNA"/>
</dbReference>
<dbReference type="EMBL" id="RQFL01000011">
    <property type="protein sequence ID" value="TGK93485.1"/>
    <property type="molecule type" value="Genomic_DNA"/>
</dbReference>
<dbReference type="Proteomes" id="UP000297394">
    <property type="component" value="Unassembled WGS sequence"/>
</dbReference>
<protein>
    <recommendedName>
        <fullName evidence="1">YokE-like PH domain-containing protein</fullName>
    </recommendedName>
</protein>
<evidence type="ECO:0000313" key="2">
    <source>
        <dbReference type="EMBL" id="TGK89347.1"/>
    </source>
</evidence>